<keyword evidence="2" id="KW-0805">Transcription regulation</keyword>
<dbReference type="PANTHER" id="PTHR35807">
    <property type="entry name" value="TRANSCRIPTIONAL REGULATOR REDD-RELATED"/>
    <property type="match status" value="1"/>
</dbReference>
<name>A0A2V4AKB0_9PSEU</name>
<reference evidence="5 6" key="1">
    <citation type="submission" date="2016-07" db="EMBL/GenBank/DDBJ databases">
        <title>Draft genome sequence of Prauserella muralis DSM 45305, isolated from a mould-covered wall in an indoor environment.</title>
        <authorList>
            <person name="Ruckert C."/>
            <person name="Albersmeier A."/>
            <person name="Jiang C.-L."/>
            <person name="Jiang Y."/>
            <person name="Kalinowski J."/>
            <person name="Schneider O."/>
            <person name="Winkler A."/>
            <person name="Zotchev S.B."/>
        </authorList>
    </citation>
    <scope>NUCLEOTIDE SEQUENCE [LARGE SCALE GENOMIC DNA]</scope>
    <source>
        <strain evidence="5 6">DSM 45305</strain>
    </source>
</reference>
<dbReference type="InterPro" id="IPR001867">
    <property type="entry name" value="OmpR/PhoB-type_DNA-bd"/>
</dbReference>
<dbReference type="Pfam" id="PF03704">
    <property type="entry name" value="BTAD"/>
    <property type="match status" value="1"/>
</dbReference>
<gene>
    <name evidence="5" type="ORF">BAY60_24575</name>
</gene>
<keyword evidence="3" id="KW-0238">DNA-binding</keyword>
<dbReference type="SUPFAM" id="SSF52540">
    <property type="entry name" value="P-loop containing nucleoside triphosphate hydrolases"/>
    <property type="match status" value="1"/>
</dbReference>
<dbReference type="FunFam" id="1.25.40.10:FF:000222">
    <property type="entry name" value="SARP family transcriptional regulator"/>
    <property type="match status" value="1"/>
</dbReference>
<dbReference type="SUPFAM" id="SSF46894">
    <property type="entry name" value="C-terminal effector domain of the bipartite response regulators"/>
    <property type="match status" value="1"/>
</dbReference>
<comment type="caution">
    <text evidence="5">The sequence shown here is derived from an EMBL/GenBank/DDBJ whole genome shotgun (WGS) entry which is preliminary data.</text>
</comment>
<dbReference type="InterPro" id="IPR011990">
    <property type="entry name" value="TPR-like_helical_dom_sf"/>
</dbReference>
<dbReference type="Gene3D" id="1.25.40.10">
    <property type="entry name" value="Tetratricopeptide repeat domain"/>
    <property type="match status" value="1"/>
</dbReference>
<dbReference type="Proteomes" id="UP000249915">
    <property type="component" value="Unassembled WGS sequence"/>
</dbReference>
<dbReference type="InterPro" id="IPR051677">
    <property type="entry name" value="AfsR-DnrI-RedD_regulator"/>
</dbReference>
<dbReference type="PROSITE" id="PS51755">
    <property type="entry name" value="OMPR_PHOB"/>
    <property type="match status" value="1"/>
</dbReference>
<dbReference type="CDD" id="cd15831">
    <property type="entry name" value="BTAD"/>
    <property type="match status" value="1"/>
</dbReference>
<evidence type="ECO:0000256" key="2">
    <source>
        <dbReference type="ARBA" id="ARBA00023015"/>
    </source>
</evidence>
<keyword evidence="6" id="KW-1185">Reference proteome</keyword>
<proteinExistence type="inferred from homology"/>
<comment type="similarity">
    <text evidence="1">Belongs to the AfsR/DnrI/RedD regulatory family.</text>
</comment>
<dbReference type="OrthoDB" id="134712at2"/>
<dbReference type="Gene3D" id="1.10.10.10">
    <property type="entry name" value="Winged helix-like DNA-binding domain superfamily/Winged helix DNA-binding domain"/>
    <property type="match status" value="1"/>
</dbReference>
<dbReference type="SUPFAM" id="SSF48452">
    <property type="entry name" value="TPR-like"/>
    <property type="match status" value="1"/>
</dbReference>
<dbReference type="InterPro" id="IPR036388">
    <property type="entry name" value="WH-like_DNA-bd_sf"/>
</dbReference>
<evidence type="ECO:0000313" key="6">
    <source>
        <dbReference type="Proteomes" id="UP000249915"/>
    </source>
</evidence>
<dbReference type="GO" id="GO:0006355">
    <property type="term" value="P:regulation of DNA-templated transcription"/>
    <property type="evidence" value="ECO:0007669"/>
    <property type="project" value="InterPro"/>
</dbReference>
<evidence type="ECO:0000256" key="1">
    <source>
        <dbReference type="ARBA" id="ARBA00005820"/>
    </source>
</evidence>
<dbReference type="RefSeq" id="WP_112283707.1">
    <property type="nucleotide sequence ID" value="NZ_MASW01000006.1"/>
</dbReference>
<dbReference type="SMART" id="SM01043">
    <property type="entry name" value="BTAD"/>
    <property type="match status" value="1"/>
</dbReference>
<dbReference type="Gene3D" id="3.40.50.300">
    <property type="entry name" value="P-loop containing nucleotide triphosphate hydrolases"/>
    <property type="match status" value="1"/>
</dbReference>
<dbReference type="InterPro" id="IPR041664">
    <property type="entry name" value="AAA_16"/>
</dbReference>
<dbReference type="AlphaFoldDB" id="A0A2V4AKB0"/>
<dbReference type="EMBL" id="MASW01000006">
    <property type="protein sequence ID" value="PXY20707.1"/>
    <property type="molecule type" value="Genomic_DNA"/>
</dbReference>
<evidence type="ECO:0000256" key="4">
    <source>
        <dbReference type="ARBA" id="ARBA00023163"/>
    </source>
</evidence>
<dbReference type="Pfam" id="PF00486">
    <property type="entry name" value="Trans_reg_C"/>
    <property type="match status" value="1"/>
</dbReference>
<keyword evidence="4" id="KW-0804">Transcription</keyword>
<organism evidence="5 6">
    <name type="scientific">Prauserella muralis</name>
    <dbReference type="NCBI Taxonomy" id="588067"/>
    <lineage>
        <taxon>Bacteria</taxon>
        <taxon>Bacillati</taxon>
        <taxon>Actinomycetota</taxon>
        <taxon>Actinomycetes</taxon>
        <taxon>Pseudonocardiales</taxon>
        <taxon>Pseudonocardiaceae</taxon>
        <taxon>Prauserella</taxon>
    </lineage>
</organism>
<dbReference type="GO" id="GO:0003677">
    <property type="term" value="F:DNA binding"/>
    <property type="evidence" value="ECO:0007669"/>
    <property type="project" value="UniProtKB-UniRule"/>
</dbReference>
<sequence length="1079" mass="113731">MASSVRFGVLGPLVAEDAHGPLALKGPRHRAVLARLLVARGRVVPVERLAADLWDDPPERAAGAIQTFVAALRKALEPQRPPRTPARLLVTVAPGYALRAEPDAVDAWRFETALTACGDLLAAGQARAALTKADEALGLWRGPAYAEFAEHPWARAEASRLEELRLLAWERRAEALLELGRAAEAVPELESQVDGHPWREGAWRLLALALYRAGRQGDALTALRRARAVLAEDLGVDPGPALARLEADVLAHAGHLDPPPGSGGDAAGAGPGLVGRTAELAALDEAAADTAAHGRLRLVLLSGEAGAGKTALAETLATRLAARGWTTAWGASPEHEGVPAGWPWTRILDALAESGNGPPPAPRPGDPLTARFHWQQDVAAYLAGAARSQPLLLVLDDLHWAGEATLELLASLSTDPVPGPVLLVATYRATELSGPLAALLGRVARVQPTRIYLGGLSAGAVSDLVRALAGPAVDDATARRIHRRSGGNPFFVRELARLLDGEGADRLTGAPPGVRDVVRYRVAALPEAVQDVLRRATVLGAEFDLDLLASLAGGPERVLDAAETALRRGFLVEQGARRFRFAHALVRDALYEDLSESRRAGWHAAVADLLERLRPGDVDALAQHFLLAGTAGTDARAAHYAQAAAERAEARFAPHEAARLWQAALAAHERAGDDEPRRRLTLLMGLVRALAFTGELGRARTHRAEALALAESVGDPALTARAIAAFDVPAVWTEHDDPALAARVAEVTERTLAALPPERVADRARLLATLALELRSTGGERARAAAEEAERLARGLDDPAVLAFALNARFMQSFERAGLAPRRAAIGAELTELAARSELGGFEVLGHLVLVQAHAAPAHFGAADRHANAADDLAERHRLPLVGVFTGWYAALRASVAGRDAEAQAAYRVAAARLGGTGMSGMDNGIGPFALLCHRLQQGLPPETEPDANFGGYAPWCRPLLLLARGRTAEARQAAAAIPESPPDLLLEARLGLHALTAVALGDRPAMDRLHTALLPAADELAGAGSGLVTLRPVAHYLGLLASALGRHREAADHAEQAAAVAARAGARHWAEPARALRG</sequence>
<evidence type="ECO:0000313" key="5">
    <source>
        <dbReference type="EMBL" id="PXY20707.1"/>
    </source>
</evidence>
<dbReference type="GO" id="GO:0000160">
    <property type="term" value="P:phosphorelay signal transduction system"/>
    <property type="evidence" value="ECO:0007669"/>
    <property type="project" value="InterPro"/>
</dbReference>
<dbReference type="InterPro" id="IPR027417">
    <property type="entry name" value="P-loop_NTPase"/>
</dbReference>
<evidence type="ECO:0000256" key="3">
    <source>
        <dbReference type="ARBA" id="ARBA00023125"/>
    </source>
</evidence>
<accession>A0A2V4AKB0</accession>
<dbReference type="Pfam" id="PF13191">
    <property type="entry name" value="AAA_16"/>
    <property type="match status" value="1"/>
</dbReference>
<dbReference type="PANTHER" id="PTHR35807:SF1">
    <property type="entry name" value="TRANSCRIPTIONAL REGULATOR REDD"/>
    <property type="match status" value="1"/>
</dbReference>
<protein>
    <submittedName>
        <fullName evidence="5">SARP family transcriptional regulator</fullName>
    </submittedName>
</protein>
<dbReference type="InterPro" id="IPR016032">
    <property type="entry name" value="Sig_transdc_resp-reg_C-effctor"/>
</dbReference>
<dbReference type="InterPro" id="IPR005158">
    <property type="entry name" value="BTAD"/>
</dbReference>
<dbReference type="SMART" id="SM00862">
    <property type="entry name" value="Trans_reg_C"/>
    <property type="match status" value="1"/>
</dbReference>